<evidence type="ECO:0000313" key="1">
    <source>
        <dbReference type="EMBL" id="PPR95350.1"/>
    </source>
</evidence>
<dbReference type="OrthoDB" id="1741410at2759"/>
<dbReference type="EMBL" id="KZ666306">
    <property type="protein sequence ID" value="PPR95350.1"/>
    <property type="molecule type" value="Genomic_DNA"/>
</dbReference>
<sequence>MNKGREEVNDNDPKQVGDKVLLDAIDPHIVTTIPNEEIPLTVLSIFPFDTVEVNHPKFGTLKHTQPGTWACLKLWPTRGRVTAMRDDRVEVGHDFPKTRGVQHACAIQPCTTIHGRGTIPHGHWRSEQREALLGKKATVPSSKRCRGPGSSSILRARPITTGHWAAIEEVQLADAICALLSTDLWERFFTITEPTYLELTLELCSTFHLQVVMTNNDDPGTIHFRLGGLVRAMSVPEFGIALGLYTDEFMEEEDMNALPRNIHISPSLCWKALAPLSSTYDPSRSKASALPLPSAFSMPYWFTH</sequence>
<evidence type="ECO:0000313" key="2">
    <source>
        <dbReference type="Proteomes" id="UP000239757"/>
    </source>
</evidence>
<dbReference type="Proteomes" id="UP000239757">
    <property type="component" value="Unassembled WGS sequence"/>
</dbReference>
<name>A0A2P5WW81_GOSBA</name>
<organism evidence="1 2">
    <name type="scientific">Gossypium barbadense</name>
    <name type="common">Sea Island cotton</name>
    <name type="synonym">Hibiscus barbadensis</name>
    <dbReference type="NCBI Taxonomy" id="3634"/>
    <lineage>
        <taxon>Eukaryota</taxon>
        <taxon>Viridiplantae</taxon>
        <taxon>Streptophyta</taxon>
        <taxon>Embryophyta</taxon>
        <taxon>Tracheophyta</taxon>
        <taxon>Spermatophyta</taxon>
        <taxon>Magnoliopsida</taxon>
        <taxon>eudicotyledons</taxon>
        <taxon>Gunneridae</taxon>
        <taxon>Pentapetalae</taxon>
        <taxon>rosids</taxon>
        <taxon>malvids</taxon>
        <taxon>Malvales</taxon>
        <taxon>Malvaceae</taxon>
        <taxon>Malvoideae</taxon>
        <taxon>Gossypium</taxon>
    </lineage>
</organism>
<gene>
    <name evidence="1" type="ORF">GOBAR_AA25318</name>
</gene>
<protein>
    <submittedName>
        <fullName evidence="1">Uncharacterized protein</fullName>
    </submittedName>
</protein>
<accession>A0A2P5WW81</accession>
<dbReference type="AlphaFoldDB" id="A0A2P5WW81"/>
<proteinExistence type="predicted"/>
<reference evidence="1 2" key="1">
    <citation type="submission" date="2015-01" db="EMBL/GenBank/DDBJ databases">
        <title>Genome of allotetraploid Gossypium barbadense reveals genomic plasticity and fiber elongation in cotton evolution.</title>
        <authorList>
            <person name="Chen X."/>
            <person name="Liu X."/>
            <person name="Zhao B."/>
            <person name="Zheng H."/>
            <person name="Hu Y."/>
            <person name="Lu G."/>
            <person name="Yang C."/>
            <person name="Chen J."/>
            <person name="Shan C."/>
            <person name="Zhang L."/>
            <person name="Zhou Y."/>
            <person name="Wang L."/>
            <person name="Guo W."/>
            <person name="Bai Y."/>
            <person name="Ruan J."/>
            <person name="Shangguan X."/>
            <person name="Mao Y."/>
            <person name="Jiang J."/>
            <person name="Zhu Y."/>
            <person name="Lei J."/>
            <person name="Kang H."/>
            <person name="Chen S."/>
            <person name="He X."/>
            <person name="Wang R."/>
            <person name="Wang Y."/>
            <person name="Chen J."/>
            <person name="Wang L."/>
            <person name="Yu S."/>
            <person name="Wang B."/>
            <person name="Wei J."/>
            <person name="Song S."/>
            <person name="Lu X."/>
            <person name="Gao Z."/>
            <person name="Gu W."/>
            <person name="Deng X."/>
            <person name="Ma D."/>
            <person name="Wang S."/>
            <person name="Liang W."/>
            <person name="Fang L."/>
            <person name="Cai C."/>
            <person name="Zhu X."/>
            <person name="Zhou B."/>
            <person name="Zhang Y."/>
            <person name="Chen Z."/>
            <person name="Xu S."/>
            <person name="Zhu R."/>
            <person name="Wang S."/>
            <person name="Zhang T."/>
            <person name="Zhao G."/>
        </authorList>
    </citation>
    <scope>NUCLEOTIDE SEQUENCE [LARGE SCALE GENOMIC DNA]</scope>
    <source>
        <strain evidence="2">cv. Xinhai21</strain>
        <tissue evidence="1">Leaf</tissue>
    </source>
</reference>